<dbReference type="Proteomes" id="UP000185628">
    <property type="component" value="Unassembled WGS sequence"/>
</dbReference>
<sequence>MVIGAVIITVGWTALTIFLLYRARGGAVLRSVQRVLAVLVSCILAVTTGGMFVNLHFEFFEKPSEAAEYFAAFVPKGAPTPVKAEPVKESDPATKVDFTDSDEEGIKQAKFKGEKSGITEEVRVWTPKGYDPSKGPYNVIYLLPGNPGRASAIQTAIGVQKWVQEAIDAGTIPPSIVVSTSMNIGGQPTDCADFKGRPKVESWIVNDVPNVIRANYAVSKNKDDWTIMGVSAGAYCSARLAIKHPDVFGAEVWFHGYNTPIDGGLAGNPAVRDANKLTELLADKSRKLPVRLLLIGSKDDPGTIEDARDIEKKAQPGDTVTVLPYQKGGHGWKNWYKQMPAALKWIGEHSVRR</sequence>
<name>A0A1Q5Q2D6_9ACTO</name>
<evidence type="ECO:0000313" key="3">
    <source>
        <dbReference type="Proteomes" id="UP000185628"/>
    </source>
</evidence>
<dbReference type="Gene3D" id="3.40.50.1820">
    <property type="entry name" value="alpha/beta hydrolase"/>
    <property type="match status" value="1"/>
</dbReference>
<dbReference type="InterPro" id="IPR029058">
    <property type="entry name" value="AB_hydrolase_fold"/>
</dbReference>
<feature type="transmembrane region" description="Helical" evidence="1">
    <location>
        <begin position="35"/>
        <end position="57"/>
    </location>
</feature>
<keyword evidence="1" id="KW-1133">Transmembrane helix</keyword>
<organism evidence="2 3">
    <name type="scientific">Bowdeniella nasicola</name>
    <dbReference type="NCBI Taxonomy" id="208480"/>
    <lineage>
        <taxon>Bacteria</taxon>
        <taxon>Bacillati</taxon>
        <taxon>Actinomycetota</taxon>
        <taxon>Actinomycetes</taxon>
        <taxon>Actinomycetales</taxon>
        <taxon>Actinomycetaceae</taxon>
        <taxon>Bowdeniella</taxon>
    </lineage>
</organism>
<dbReference type="SUPFAM" id="SSF53474">
    <property type="entry name" value="alpha/beta-Hydrolases"/>
    <property type="match status" value="1"/>
</dbReference>
<protein>
    <recommendedName>
        <fullName evidence="4">Esterase</fullName>
    </recommendedName>
</protein>
<dbReference type="STRING" id="208480.SAMN02910418_01305"/>
<accession>A0A1Q5Q2D6</accession>
<reference evidence="3" key="1">
    <citation type="submission" date="2016-12" db="EMBL/GenBank/DDBJ databases">
        <authorList>
            <person name="Meng X."/>
        </authorList>
    </citation>
    <scope>NUCLEOTIDE SEQUENCE [LARGE SCALE GENOMIC DNA]</scope>
    <source>
        <strain evidence="3">DSM 19116</strain>
    </source>
</reference>
<dbReference type="PANTHER" id="PTHR48098:SF1">
    <property type="entry name" value="DIACYLGLYCEROL ACYLTRANSFERASE_MYCOLYLTRANSFERASE AG85A"/>
    <property type="match status" value="1"/>
</dbReference>
<evidence type="ECO:0000256" key="1">
    <source>
        <dbReference type="SAM" id="Phobius"/>
    </source>
</evidence>
<comment type="caution">
    <text evidence="2">The sequence shown here is derived from an EMBL/GenBank/DDBJ whole genome shotgun (WGS) entry which is preliminary data.</text>
</comment>
<dbReference type="AlphaFoldDB" id="A0A1Q5Q2D6"/>
<keyword evidence="3" id="KW-1185">Reference proteome</keyword>
<evidence type="ECO:0000313" key="2">
    <source>
        <dbReference type="EMBL" id="OKL53885.1"/>
    </source>
</evidence>
<dbReference type="GO" id="GO:0016747">
    <property type="term" value="F:acyltransferase activity, transferring groups other than amino-acyl groups"/>
    <property type="evidence" value="ECO:0007669"/>
    <property type="project" value="TreeGrafter"/>
</dbReference>
<keyword evidence="1" id="KW-0812">Transmembrane</keyword>
<dbReference type="EMBL" id="MQVR01000035">
    <property type="protein sequence ID" value="OKL53885.1"/>
    <property type="molecule type" value="Genomic_DNA"/>
</dbReference>
<evidence type="ECO:0008006" key="4">
    <source>
        <dbReference type="Google" id="ProtNLM"/>
    </source>
</evidence>
<gene>
    <name evidence="2" type="ORF">BSZ39_06990</name>
</gene>
<dbReference type="Pfam" id="PF00756">
    <property type="entry name" value="Esterase"/>
    <property type="match status" value="1"/>
</dbReference>
<keyword evidence="1" id="KW-0472">Membrane</keyword>
<proteinExistence type="predicted"/>
<dbReference type="InterPro" id="IPR000801">
    <property type="entry name" value="Esterase-like"/>
</dbReference>
<feature type="transmembrane region" description="Helical" evidence="1">
    <location>
        <begin position="6"/>
        <end position="23"/>
    </location>
</feature>
<dbReference type="InterPro" id="IPR050583">
    <property type="entry name" value="Mycobacterial_A85_antigen"/>
</dbReference>
<dbReference type="PANTHER" id="PTHR48098">
    <property type="entry name" value="ENTEROCHELIN ESTERASE-RELATED"/>
    <property type="match status" value="1"/>
</dbReference>